<evidence type="ECO:0000313" key="1">
    <source>
        <dbReference type="EMBL" id="MDY0395438.1"/>
    </source>
</evidence>
<comment type="caution">
    <text evidence="2">The sequence shown here is derived from an EMBL/GenBank/DDBJ whole genome shotgun (WGS) entry which is preliminary data.</text>
</comment>
<evidence type="ECO:0000313" key="3">
    <source>
        <dbReference type="Proteomes" id="UP001281447"/>
    </source>
</evidence>
<dbReference type="Proteomes" id="UP001281447">
    <property type="component" value="Unassembled WGS sequence"/>
</dbReference>
<dbReference type="EMBL" id="JAWDIP010000003">
    <property type="protein sequence ID" value="MDY0395438.1"/>
    <property type="molecule type" value="Genomic_DNA"/>
</dbReference>
<evidence type="ECO:0000313" key="2">
    <source>
        <dbReference type="EMBL" id="MDY0396769.1"/>
    </source>
</evidence>
<dbReference type="EMBL" id="JAWDIP010000004">
    <property type="protein sequence ID" value="MDY0396769.1"/>
    <property type="molecule type" value="Genomic_DNA"/>
</dbReference>
<gene>
    <name evidence="1" type="ORF">RWE15_14555</name>
    <name evidence="2" type="ORF">RWE15_23835</name>
</gene>
<name>A0ABU5CC44_9BACI</name>
<sequence>MKVKLEKEDYIHHLQEQVQFLKTSCDSYDKGFTGEAKKNSNNNTRSCSRYQKNLFHC</sequence>
<keyword evidence="3" id="KW-1185">Reference proteome</keyword>
<reference evidence="2 3" key="1">
    <citation type="submission" date="2023-10" db="EMBL/GenBank/DDBJ databases">
        <title>Virgibacillus halophilus 5B73C genome.</title>
        <authorList>
            <person name="Miliotis G."/>
            <person name="Sengupta P."/>
            <person name="Hameed A."/>
            <person name="Chuvochina M."/>
            <person name="Mcdonagh F."/>
            <person name="Simpson A.C."/>
            <person name="Singh N.K."/>
            <person name="Rekha P.D."/>
            <person name="Raman K."/>
            <person name="Hugenholtz P."/>
            <person name="Venkateswaran K."/>
        </authorList>
    </citation>
    <scope>NUCLEOTIDE SEQUENCE [LARGE SCALE GENOMIC DNA]</scope>
    <source>
        <strain evidence="2 3">5B73C</strain>
    </source>
</reference>
<accession>A0ABU5CC44</accession>
<protein>
    <submittedName>
        <fullName evidence="2">Uncharacterized protein</fullName>
    </submittedName>
</protein>
<proteinExistence type="predicted"/>
<organism evidence="2 3">
    <name type="scientific">Tigheibacillus halophilus</name>
    <dbReference type="NCBI Taxonomy" id="361280"/>
    <lineage>
        <taxon>Bacteria</taxon>
        <taxon>Bacillati</taxon>
        <taxon>Bacillota</taxon>
        <taxon>Bacilli</taxon>
        <taxon>Bacillales</taxon>
        <taxon>Bacillaceae</taxon>
        <taxon>Tigheibacillus</taxon>
    </lineage>
</organism>